<protein>
    <recommendedName>
        <fullName evidence="5">GRIP domain-containing protein</fullName>
    </recommendedName>
</protein>
<comment type="caution">
    <text evidence="3">The sequence shown here is derived from an EMBL/GenBank/DDBJ whole genome shotgun (WGS) entry which is preliminary data.</text>
</comment>
<feature type="coiled-coil region" evidence="1">
    <location>
        <begin position="552"/>
        <end position="627"/>
    </location>
</feature>
<evidence type="ECO:0008006" key="5">
    <source>
        <dbReference type="Google" id="ProtNLM"/>
    </source>
</evidence>
<feature type="compositionally biased region" description="Basic and acidic residues" evidence="2">
    <location>
        <begin position="37"/>
        <end position="49"/>
    </location>
</feature>
<keyword evidence="4" id="KW-1185">Reference proteome</keyword>
<dbReference type="PANTHER" id="PTHR23159">
    <property type="entry name" value="CENTROSOMAL PROTEIN 2"/>
    <property type="match status" value="1"/>
</dbReference>
<reference evidence="3" key="1">
    <citation type="submission" date="2021-05" db="EMBL/GenBank/DDBJ databases">
        <title>A free-living protist that lacks canonical eukaryotic 1 DNA replication and segregation systems.</title>
        <authorList>
            <person name="Salas-Leiva D.E."/>
            <person name="Tromer E.C."/>
            <person name="Curtis B.A."/>
            <person name="Jerlstrom-Hultqvist J."/>
            <person name="Kolisko M."/>
            <person name="Yi Z."/>
            <person name="Salas-Leiva J.S."/>
            <person name="Gallot-Lavallee L."/>
            <person name="Kops G.J.P.L."/>
            <person name="Archibald J.M."/>
            <person name="Simpson A.G.B."/>
            <person name="Roger A.J."/>
        </authorList>
    </citation>
    <scope>NUCLEOTIDE SEQUENCE</scope>
    <source>
        <strain evidence="3">BICM</strain>
    </source>
</reference>
<evidence type="ECO:0000256" key="1">
    <source>
        <dbReference type="SAM" id="Coils"/>
    </source>
</evidence>
<evidence type="ECO:0000313" key="4">
    <source>
        <dbReference type="Proteomes" id="UP000717585"/>
    </source>
</evidence>
<feature type="region of interest" description="Disordered" evidence="2">
    <location>
        <begin position="37"/>
        <end position="56"/>
    </location>
</feature>
<feature type="compositionally biased region" description="Basic residues" evidence="2">
    <location>
        <begin position="241"/>
        <end position="251"/>
    </location>
</feature>
<dbReference type="AlphaFoldDB" id="A0A8J6AUK9"/>
<feature type="coiled-coil region" evidence="1">
    <location>
        <begin position="336"/>
        <end position="384"/>
    </location>
</feature>
<evidence type="ECO:0000256" key="2">
    <source>
        <dbReference type="SAM" id="MobiDB-lite"/>
    </source>
</evidence>
<feature type="coiled-coil region" evidence="1">
    <location>
        <begin position="470"/>
        <end position="497"/>
    </location>
</feature>
<proteinExistence type="predicted"/>
<keyword evidence="1" id="KW-0175">Coiled coil</keyword>
<gene>
    <name evidence="3" type="ORF">J8273_0350</name>
</gene>
<name>A0A8J6AUK9_9EUKA</name>
<dbReference type="EMBL" id="JAHDYR010000012">
    <property type="protein sequence ID" value="KAG9395131.1"/>
    <property type="molecule type" value="Genomic_DNA"/>
</dbReference>
<dbReference type="PANTHER" id="PTHR23159:SF60">
    <property type="entry name" value="SPINDLE ASSEMBLY ABNORMAL PROTEIN 4"/>
    <property type="match status" value="1"/>
</dbReference>
<dbReference type="Proteomes" id="UP000717585">
    <property type="component" value="Unassembled WGS sequence"/>
</dbReference>
<feature type="region of interest" description="Disordered" evidence="2">
    <location>
        <begin position="241"/>
        <end position="260"/>
    </location>
</feature>
<evidence type="ECO:0000313" key="3">
    <source>
        <dbReference type="EMBL" id="KAG9395131.1"/>
    </source>
</evidence>
<organism evidence="3 4">
    <name type="scientific">Carpediemonas membranifera</name>
    <dbReference type="NCBI Taxonomy" id="201153"/>
    <lineage>
        <taxon>Eukaryota</taxon>
        <taxon>Metamonada</taxon>
        <taxon>Carpediemonas-like organisms</taxon>
        <taxon>Carpediemonas</taxon>
    </lineage>
</organism>
<accession>A0A8J6AUK9</accession>
<sequence length="689" mass="74458">MSQPQGRSNNKRAQAVVEKFNSMKRENEQLRSALIEANKEVRSAQEESRGTAASMRGMAERLRTTLTEAATLRAELAAGKTSEPDKESDRGPVAHSALIVITETHQQTDAVAAKPAVEITETHQQTDAVAAKPAVEITETHQQTDAVAAKPAVEITETHQQTDAVATKPAVEITETHQQTDAVAAKPAVEITETHQQTDAVAAKPAVEITETHQQTDAVSVRPVVDVDVAGQQTEPIGTHRKIQTRRHKPAHASTNTERAKLGEAGVQVEIPSPVIDLLKTKLNDAVKAHEADTRRLDTIKTEYQAIIAAKNTEIQRQAGLVQQGADLDRTREDQLQGLRDHKARADERAAKLTAQLKRALANLEQMNKTVAELRATRVKLTERLDGIASVVAASLPSNPDLHFRLLAAKVDLAGLSAFPDGIAPVTGPTPVDAVDGADGSWVQVSTGMASGWVRATEVRGQCTIPEDRAVGLRARIQTLEADLVRAQRTLLGMTARTAHTVSTGSLTRASPPKTAESVTPKTQPESVELMNLVEIQRAEWQFERGQLVEQRDEARAEGAAMEKKMADLEALVADLKTELEASQKSIIPPPAPADESFADGTRSAMANELRERVAVLESELSTVRAESMRPAGSDQAEMQHVRAAVIAAFSQPDVNGVVDTLGGILQLTPAEIVRIKTGQGWGRRLKFW</sequence>
<feature type="region of interest" description="Disordered" evidence="2">
    <location>
        <begin position="502"/>
        <end position="524"/>
    </location>
</feature>